<feature type="chain" id="PRO_5015629548" evidence="6">
    <location>
        <begin position="24"/>
        <end position="334"/>
    </location>
</feature>
<dbReference type="EMBL" id="QAOH01000037">
    <property type="protein sequence ID" value="PTQ65078.1"/>
    <property type="molecule type" value="Genomic_DNA"/>
</dbReference>
<evidence type="ECO:0000256" key="3">
    <source>
        <dbReference type="ARBA" id="ARBA00022448"/>
    </source>
</evidence>
<dbReference type="PANTHER" id="PTHR33376">
    <property type="match status" value="1"/>
</dbReference>
<keyword evidence="3" id="KW-0813">Transport</keyword>
<dbReference type="InterPro" id="IPR004682">
    <property type="entry name" value="TRAP_DctP"/>
</dbReference>
<evidence type="ECO:0000256" key="5">
    <source>
        <dbReference type="ARBA" id="ARBA00022764"/>
    </source>
</evidence>
<reference evidence="7 8" key="1">
    <citation type="submission" date="2018-04" db="EMBL/GenBank/DDBJ databases">
        <title>Genomic Encyclopedia of Archaeal and Bacterial Type Strains, Phase II (KMG-II): from individual species to whole genera.</title>
        <authorList>
            <person name="Goeker M."/>
        </authorList>
    </citation>
    <scope>NUCLEOTIDE SEQUENCE [LARGE SCALE GENOMIC DNA]</scope>
    <source>
        <strain evidence="7 8">DSM 100434</strain>
    </source>
</reference>
<dbReference type="InterPro" id="IPR038404">
    <property type="entry name" value="TRAP_DctP_sf"/>
</dbReference>
<dbReference type="InterPro" id="IPR018389">
    <property type="entry name" value="DctP_fam"/>
</dbReference>
<dbReference type="RefSeq" id="WP_170109388.1">
    <property type="nucleotide sequence ID" value="NZ_QAOH01000037.1"/>
</dbReference>
<keyword evidence="8" id="KW-1185">Reference proteome</keyword>
<dbReference type="PANTHER" id="PTHR33376:SF4">
    <property type="entry name" value="SIALIC ACID-BINDING PERIPLASMIC PROTEIN SIAP"/>
    <property type="match status" value="1"/>
</dbReference>
<dbReference type="GO" id="GO:0055085">
    <property type="term" value="P:transmembrane transport"/>
    <property type="evidence" value="ECO:0007669"/>
    <property type="project" value="InterPro"/>
</dbReference>
<evidence type="ECO:0000256" key="4">
    <source>
        <dbReference type="ARBA" id="ARBA00022729"/>
    </source>
</evidence>
<evidence type="ECO:0000256" key="1">
    <source>
        <dbReference type="ARBA" id="ARBA00004418"/>
    </source>
</evidence>
<dbReference type="GO" id="GO:0030288">
    <property type="term" value="C:outer membrane-bounded periplasmic space"/>
    <property type="evidence" value="ECO:0007669"/>
    <property type="project" value="InterPro"/>
</dbReference>
<sequence length="334" mass="37590">MKFIQIIAASAAAVALSVSALCAKPMEIRFQTTANTFDPFYQAMEMFRDRVDEEAPGAFDIKLFPSNSLYKQGTETVAMQRGQLEMNQSLTFDFSNQLPELSMFSLAYVVRDYDHMRAIFDGPIGDWYIKTVEEKLGITILATTYMGTRELSLAEPREVKTPEDLDGLKIRLGNSREWLLLGKVLGVSAVPLGMPEVYMAIKTGTVDGQENPLGIISSFKINEVSKQIVMTDHFVFTTFFAISTETFNEMTPEHQQIFRDAAQEAARWQDETRLADEARIREEFIAQGIEITVPDVEVFRKRAAEVYAEENLEEDWPEGLFDRVSATASAAPAE</sequence>
<keyword evidence="5" id="KW-0574">Periplasm</keyword>
<accession>A0A2T5H0G9</accession>
<feature type="signal peptide" evidence="6">
    <location>
        <begin position="1"/>
        <end position="23"/>
    </location>
</feature>
<keyword evidence="7" id="KW-0675">Receptor</keyword>
<keyword evidence="4 6" id="KW-0732">Signal</keyword>
<name>A0A2T5H0G9_9RHOB</name>
<comment type="subcellular location">
    <subcellularLocation>
        <location evidence="1">Periplasm</location>
    </subcellularLocation>
</comment>
<evidence type="ECO:0000256" key="2">
    <source>
        <dbReference type="ARBA" id="ARBA00009023"/>
    </source>
</evidence>
<dbReference type="AlphaFoldDB" id="A0A2T5H0G9"/>
<evidence type="ECO:0000313" key="7">
    <source>
        <dbReference type="EMBL" id="PTQ65078.1"/>
    </source>
</evidence>
<dbReference type="NCBIfam" id="NF037995">
    <property type="entry name" value="TRAP_S1"/>
    <property type="match status" value="1"/>
</dbReference>
<organism evidence="7 8">
    <name type="scientific">Celeribacter persicus</name>
    <dbReference type="NCBI Taxonomy" id="1651082"/>
    <lineage>
        <taxon>Bacteria</taxon>
        <taxon>Pseudomonadati</taxon>
        <taxon>Pseudomonadota</taxon>
        <taxon>Alphaproteobacteria</taxon>
        <taxon>Rhodobacterales</taxon>
        <taxon>Roseobacteraceae</taxon>
        <taxon>Celeribacter</taxon>
    </lineage>
</organism>
<gene>
    <name evidence="7" type="ORF">C8N42_1379</name>
</gene>
<dbReference type="Gene3D" id="3.40.190.170">
    <property type="entry name" value="Bacterial extracellular solute-binding protein, family 7"/>
    <property type="match status" value="1"/>
</dbReference>
<comment type="caution">
    <text evidence="7">The sequence shown here is derived from an EMBL/GenBank/DDBJ whole genome shotgun (WGS) entry which is preliminary data.</text>
</comment>
<dbReference type="Proteomes" id="UP000244077">
    <property type="component" value="Unassembled WGS sequence"/>
</dbReference>
<comment type="similarity">
    <text evidence="2">Belongs to the bacterial solute-binding protein 7 family.</text>
</comment>
<protein>
    <submittedName>
        <fullName evidence="7">Tripartite ATP-independent transporter DctP family solute receptor</fullName>
    </submittedName>
</protein>
<evidence type="ECO:0000313" key="8">
    <source>
        <dbReference type="Proteomes" id="UP000244077"/>
    </source>
</evidence>
<proteinExistence type="inferred from homology"/>
<dbReference type="NCBIfam" id="TIGR00787">
    <property type="entry name" value="dctP"/>
    <property type="match status" value="1"/>
</dbReference>
<evidence type="ECO:0000256" key="6">
    <source>
        <dbReference type="SAM" id="SignalP"/>
    </source>
</evidence>
<dbReference type="Pfam" id="PF03480">
    <property type="entry name" value="DctP"/>
    <property type="match status" value="1"/>
</dbReference>